<dbReference type="EMBL" id="JBFOLK010000001">
    <property type="protein sequence ID" value="KAL2541819.1"/>
    <property type="molecule type" value="Genomic_DNA"/>
</dbReference>
<feature type="compositionally biased region" description="Acidic residues" evidence="1">
    <location>
        <begin position="85"/>
        <end position="95"/>
    </location>
</feature>
<name>A0ABD1VWQ3_9LAMI</name>
<reference evidence="3" key="1">
    <citation type="submission" date="2024-07" db="EMBL/GenBank/DDBJ databases">
        <title>Two chromosome-level genome assemblies of Korean endemic species Abeliophyllum distichum and Forsythia ovata (Oleaceae).</title>
        <authorList>
            <person name="Jang H."/>
        </authorList>
    </citation>
    <scope>NUCLEOTIDE SEQUENCE [LARGE SCALE GENOMIC DNA]</scope>
</reference>
<proteinExistence type="predicted"/>
<evidence type="ECO:0000313" key="2">
    <source>
        <dbReference type="EMBL" id="KAL2541819.1"/>
    </source>
</evidence>
<dbReference type="AlphaFoldDB" id="A0ABD1VWQ3"/>
<protein>
    <submittedName>
        <fullName evidence="2">Uncharacterized protein</fullName>
    </submittedName>
</protein>
<gene>
    <name evidence="2" type="ORF">Adt_02797</name>
</gene>
<sequence length="173" mass="19645">MLQHMNSVLSGTRTKVLPYEMILTKVFQHFKVSFRDSVALLSKVTNTINTTTLKRMKIFKEDGQWIVKSKGFDDDSGPFTLPFEGGEEIDEDEDNPLPRPRSHRPSSSTSDFIFTEDHYNILNSRIDSLSCTVEGLRDTMGTLQGSVDNMTTLLQTLHFRLDAMLPPHPPLEN</sequence>
<dbReference type="Proteomes" id="UP001604336">
    <property type="component" value="Unassembled WGS sequence"/>
</dbReference>
<comment type="caution">
    <text evidence="2">The sequence shown here is derived from an EMBL/GenBank/DDBJ whole genome shotgun (WGS) entry which is preliminary data.</text>
</comment>
<evidence type="ECO:0000313" key="3">
    <source>
        <dbReference type="Proteomes" id="UP001604336"/>
    </source>
</evidence>
<feature type="region of interest" description="Disordered" evidence="1">
    <location>
        <begin position="75"/>
        <end position="110"/>
    </location>
</feature>
<accession>A0ABD1VWQ3</accession>
<evidence type="ECO:0000256" key="1">
    <source>
        <dbReference type="SAM" id="MobiDB-lite"/>
    </source>
</evidence>
<organism evidence="2 3">
    <name type="scientific">Abeliophyllum distichum</name>
    <dbReference type="NCBI Taxonomy" id="126358"/>
    <lineage>
        <taxon>Eukaryota</taxon>
        <taxon>Viridiplantae</taxon>
        <taxon>Streptophyta</taxon>
        <taxon>Embryophyta</taxon>
        <taxon>Tracheophyta</taxon>
        <taxon>Spermatophyta</taxon>
        <taxon>Magnoliopsida</taxon>
        <taxon>eudicotyledons</taxon>
        <taxon>Gunneridae</taxon>
        <taxon>Pentapetalae</taxon>
        <taxon>asterids</taxon>
        <taxon>lamiids</taxon>
        <taxon>Lamiales</taxon>
        <taxon>Oleaceae</taxon>
        <taxon>Forsythieae</taxon>
        <taxon>Abeliophyllum</taxon>
    </lineage>
</organism>
<keyword evidence="3" id="KW-1185">Reference proteome</keyword>